<comment type="caution">
    <text evidence="11">The sequence shown here is derived from an EMBL/GenBank/DDBJ whole genome shotgun (WGS) entry which is preliminary data.</text>
</comment>
<dbReference type="CDD" id="cd06261">
    <property type="entry name" value="TM_PBP2"/>
    <property type="match status" value="1"/>
</dbReference>
<evidence type="ECO:0000256" key="5">
    <source>
        <dbReference type="ARBA" id="ARBA00022970"/>
    </source>
</evidence>
<dbReference type="InterPro" id="IPR035906">
    <property type="entry name" value="MetI-like_sf"/>
</dbReference>
<name>H0QK04_ARTG1</name>
<dbReference type="InterPro" id="IPR010065">
    <property type="entry name" value="AA_ABC_transptr_permease_3TM"/>
</dbReference>
<dbReference type="EMBL" id="BAEG01000037">
    <property type="protein sequence ID" value="GAB13244.1"/>
    <property type="molecule type" value="Genomic_DNA"/>
</dbReference>
<sequence length="248" mass="26602">MNFDFSIFWNALTSLNYVNGAVLAILLAVLAMALGIVLGFLIALARISGKRWLVTLSSVYVGVFRGLPTLLILLLAWNAAPQLIPALRSDAYSPFVAALISLTLVQAAYMAEIIRSALLSVDAGQPLAARALGLTPVQTMIRVVIPQAIRIAIPPTGSELINTIKYTSLASVISLRELLTTAQSGVSTTFRYAEFYAAAAIYYLAIVTIVTVVQAQLERKLLWTSKDVPSAPRPEPGTVTLDLKGTKA</sequence>
<keyword evidence="4 8" id="KW-0812">Transmembrane</keyword>
<evidence type="ECO:0000256" key="2">
    <source>
        <dbReference type="ARBA" id="ARBA00022448"/>
    </source>
</evidence>
<reference evidence="11 12" key="1">
    <citation type="submission" date="2011-12" db="EMBL/GenBank/DDBJ databases">
        <title>Whole genome shotgun sequence of Arthrobacter globiformis NBRC 12137.</title>
        <authorList>
            <person name="Miyazawa S."/>
            <person name="Hosoyama A."/>
            <person name="Tsuchikane K."/>
            <person name="Katsumata H."/>
            <person name="Yamazaki S."/>
            <person name="Fujita N."/>
        </authorList>
    </citation>
    <scope>NUCLEOTIDE SEQUENCE [LARGE SCALE GENOMIC DNA]</scope>
    <source>
        <strain evidence="11 12">NBRC 12137</strain>
    </source>
</reference>
<evidence type="ECO:0000259" key="10">
    <source>
        <dbReference type="PROSITE" id="PS50928"/>
    </source>
</evidence>
<dbReference type="AlphaFoldDB" id="H0QK04"/>
<dbReference type="GO" id="GO:0043190">
    <property type="term" value="C:ATP-binding cassette (ABC) transporter complex"/>
    <property type="evidence" value="ECO:0007669"/>
    <property type="project" value="InterPro"/>
</dbReference>
<feature type="transmembrane region" description="Helical" evidence="8">
    <location>
        <begin position="91"/>
        <end position="111"/>
    </location>
</feature>
<evidence type="ECO:0000256" key="3">
    <source>
        <dbReference type="ARBA" id="ARBA00022475"/>
    </source>
</evidence>
<dbReference type="PANTHER" id="PTHR30614">
    <property type="entry name" value="MEMBRANE COMPONENT OF AMINO ACID ABC TRANSPORTER"/>
    <property type="match status" value="1"/>
</dbReference>
<evidence type="ECO:0000256" key="6">
    <source>
        <dbReference type="ARBA" id="ARBA00022989"/>
    </source>
</evidence>
<dbReference type="RefSeq" id="WP_003800302.1">
    <property type="nucleotide sequence ID" value="NZ_BAEG01000037.1"/>
</dbReference>
<feature type="region of interest" description="Disordered" evidence="9">
    <location>
        <begin position="228"/>
        <end position="248"/>
    </location>
</feature>
<dbReference type="NCBIfam" id="TIGR01726">
    <property type="entry name" value="HEQRo_perm_3TM"/>
    <property type="match status" value="1"/>
</dbReference>
<dbReference type="OrthoDB" id="9814902at2"/>
<keyword evidence="12" id="KW-1185">Reference proteome</keyword>
<keyword evidence="3" id="KW-1003">Cell membrane</keyword>
<evidence type="ECO:0000313" key="12">
    <source>
        <dbReference type="Proteomes" id="UP000003828"/>
    </source>
</evidence>
<evidence type="ECO:0000256" key="1">
    <source>
        <dbReference type="ARBA" id="ARBA00004651"/>
    </source>
</evidence>
<feature type="transmembrane region" description="Helical" evidence="8">
    <location>
        <begin position="52"/>
        <end position="79"/>
    </location>
</feature>
<gene>
    <name evidence="11" type="ORF">ARGLB_037_00950</name>
</gene>
<evidence type="ECO:0000256" key="8">
    <source>
        <dbReference type="RuleBase" id="RU363032"/>
    </source>
</evidence>
<dbReference type="PANTHER" id="PTHR30614:SF0">
    <property type="entry name" value="L-CYSTINE TRANSPORT SYSTEM PERMEASE PROTEIN TCYL"/>
    <property type="match status" value="1"/>
</dbReference>
<dbReference type="Proteomes" id="UP000003828">
    <property type="component" value="Unassembled WGS sequence"/>
</dbReference>
<dbReference type="InterPro" id="IPR043429">
    <property type="entry name" value="ArtM/GltK/GlnP/TcyL/YhdX-like"/>
</dbReference>
<keyword evidence="7 8" id="KW-0472">Membrane</keyword>
<evidence type="ECO:0000313" key="11">
    <source>
        <dbReference type="EMBL" id="GAB13244.1"/>
    </source>
</evidence>
<dbReference type="SUPFAM" id="SSF161098">
    <property type="entry name" value="MetI-like"/>
    <property type="match status" value="1"/>
</dbReference>
<evidence type="ECO:0000256" key="4">
    <source>
        <dbReference type="ARBA" id="ARBA00022692"/>
    </source>
</evidence>
<organism evidence="11 12">
    <name type="scientific">Arthrobacter globiformis (strain ATCC 8010 / DSM 20124 / JCM 1332 / NBRC 12137 / NCIMB 8907 / NRRL B-2979 / 168)</name>
    <dbReference type="NCBI Taxonomy" id="1077972"/>
    <lineage>
        <taxon>Bacteria</taxon>
        <taxon>Bacillati</taxon>
        <taxon>Actinomycetota</taxon>
        <taxon>Actinomycetes</taxon>
        <taxon>Micrococcales</taxon>
        <taxon>Micrococcaceae</taxon>
        <taxon>Arthrobacter</taxon>
    </lineage>
</organism>
<dbReference type="eggNOG" id="COG0765">
    <property type="taxonomic scope" value="Bacteria"/>
</dbReference>
<dbReference type="GO" id="GO:0022857">
    <property type="term" value="F:transmembrane transporter activity"/>
    <property type="evidence" value="ECO:0007669"/>
    <property type="project" value="InterPro"/>
</dbReference>
<keyword evidence="6 8" id="KW-1133">Transmembrane helix</keyword>
<feature type="domain" description="ABC transmembrane type-1" evidence="10">
    <location>
        <begin position="21"/>
        <end position="214"/>
    </location>
</feature>
<dbReference type="GO" id="GO:0006865">
    <property type="term" value="P:amino acid transport"/>
    <property type="evidence" value="ECO:0007669"/>
    <property type="project" value="UniProtKB-KW"/>
</dbReference>
<evidence type="ECO:0000256" key="7">
    <source>
        <dbReference type="ARBA" id="ARBA00023136"/>
    </source>
</evidence>
<dbReference type="Pfam" id="PF00528">
    <property type="entry name" value="BPD_transp_1"/>
    <property type="match status" value="1"/>
</dbReference>
<protein>
    <submittedName>
        <fullName evidence="11">Amino acid ABC transporter permease protein</fullName>
    </submittedName>
</protein>
<comment type="similarity">
    <text evidence="8">Belongs to the binding-protein-dependent transport system permease family.</text>
</comment>
<comment type="subcellular location">
    <subcellularLocation>
        <location evidence="1 8">Cell membrane</location>
        <topology evidence="1 8">Multi-pass membrane protein</topology>
    </subcellularLocation>
</comment>
<dbReference type="STRING" id="1077972.ARGLB_037_00950"/>
<evidence type="ECO:0000256" key="9">
    <source>
        <dbReference type="SAM" id="MobiDB-lite"/>
    </source>
</evidence>
<feature type="transmembrane region" description="Helical" evidence="8">
    <location>
        <begin position="195"/>
        <end position="217"/>
    </location>
</feature>
<feature type="transmembrane region" description="Helical" evidence="8">
    <location>
        <begin position="20"/>
        <end position="45"/>
    </location>
</feature>
<dbReference type="InterPro" id="IPR000515">
    <property type="entry name" value="MetI-like"/>
</dbReference>
<proteinExistence type="inferred from homology"/>
<keyword evidence="5" id="KW-0029">Amino-acid transport</keyword>
<keyword evidence="2 8" id="KW-0813">Transport</keyword>
<dbReference type="PROSITE" id="PS50928">
    <property type="entry name" value="ABC_TM1"/>
    <property type="match status" value="1"/>
</dbReference>
<accession>H0QK04</accession>
<dbReference type="Gene3D" id="1.10.3720.10">
    <property type="entry name" value="MetI-like"/>
    <property type="match status" value="1"/>
</dbReference>